<evidence type="ECO:0000256" key="4">
    <source>
        <dbReference type="ARBA" id="ARBA00022729"/>
    </source>
</evidence>
<dbReference type="PATRIC" id="fig|907348.3.peg.926"/>
<protein>
    <submittedName>
        <fullName evidence="8">Carbohydrate ABC transporter substrate-binding protein, CUT1 family</fullName>
    </submittedName>
</protein>
<name>H7EJ98_9SPIR</name>
<dbReference type="PANTHER" id="PTHR43649">
    <property type="entry name" value="ARABINOSE-BINDING PROTEIN-RELATED"/>
    <property type="match status" value="1"/>
</dbReference>
<dbReference type="SUPFAM" id="SSF53850">
    <property type="entry name" value="Periplasmic binding protein-like II"/>
    <property type="match status" value="1"/>
</dbReference>
<keyword evidence="3" id="KW-1003">Cell membrane</keyword>
<dbReference type="Proteomes" id="UP000003571">
    <property type="component" value="Unassembled WGS sequence"/>
</dbReference>
<comment type="subcellular location">
    <subcellularLocation>
        <location evidence="1">Periplasm</location>
    </subcellularLocation>
</comment>
<dbReference type="PANTHER" id="PTHR43649:SF33">
    <property type="entry name" value="POLYGALACTURONAN_RHAMNOGALACTURONAN-BINDING PROTEIN YTCQ"/>
    <property type="match status" value="1"/>
</dbReference>
<accession>H7EJ98</accession>
<sequence length="505" mass="56785">MKHFFVTVIAAVCLLSISGCRETQKNSSKGKITFMLVDTEGNPLAGPHSDRVISTMERWTGESVQFQFIPMDQYNDKVKSLLGSSSGLPMIMHINKMDQTIVAAANKGLFWDLNEFIWDSEKFPNLSKANKNVCKSLEVNGKLVGLYKARDIGRNGFAYRTDWAEKLGLGEPRTPEDVYNMMKAFKEGDPDGNGIDDTFALAMCNYTGPFDIMQTWFGCGNGWVEQNGNIIPIHQTAEYKDALDWFRRIYDEGFIPRDWRSRESKKWQDQVKKGEAGMFIDVMDGSRRIWDSFINSKTPSVVDPSKTAQMTLVGPINGRTLATSGYNGFLAITKAAATREQVESCLRYLDKMCDDEMIVLAGYGMKDVNYTLNERGYIVPNGDKASSKDYSALNQTQCFIPHMLSDAKPSIQQNDRKIKELSVLKENERHAVFNPALSFLVNSPTYAKSGASLDKLIDEARTKYICGEINEQGLQDAFDQWNKQGGTAILAEINAQYRMLDEAQK</sequence>
<reference evidence="8 9" key="1">
    <citation type="submission" date="2011-09" db="EMBL/GenBank/DDBJ databases">
        <title>The draft genome of Treponema saccharophilum DSM 2985.</title>
        <authorList>
            <consortium name="US DOE Joint Genome Institute (JGI-PGF)"/>
            <person name="Lucas S."/>
            <person name="Copeland A."/>
            <person name="Lapidus A."/>
            <person name="Glavina del Rio T."/>
            <person name="Dalin E."/>
            <person name="Tice H."/>
            <person name="Bruce D."/>
            <person name="Goodwin L."/>
            <person name="Pitluck S."/>
            <person name="Peters L."/>
            <person name="Kyrpides N."/>
            <person name="Mavromatis K."/>
            <person name="Ivanova N."/>
            <person name="Markowitz V."/>
            <person name="Cheng J.-F."/>
            <person name="Hugenholtz P."/>
            <person name="Woyke T."/>
            <person name="Wu D."/>
            <person name="Gronow S."/>
            <person name="Wellnitz S."/>
            <person name="Brambilla E."/>
            <person name="Klenk H.-P."/>
            <person name="Eisen J.A."/>
        </authorList>
    </citation>
    <scope>NUCLEOTIDE SEQUENCE [LARGE SCALE GENOMIC DNA]</scope>
    <source>
        <strain evidence="8 9">DSM 2985</strain>
    </source>
</reference>
<dbReference type="EMBL" id="AGRW01000040">
    <property type="protein sequence ID" value="EIC02412.1"/>
    <property type="molecule type" value="Genomic_DNA"/>
</dbReference>
<evidence type="ECO:0000256" key="3">
    <source>
        <dbReference type="ARBA" id="ARBA00022475"/>
    </source>
</evidence>
<proteinExistence type="inferred from homology"/>
<evidence type="ECO:0000256" key="6">
    <source>
        <dbReference type="ARBA" id="ARBA00023139"/>
    </source>
</evidence>
<evidence type="ECO:0000256" key="5">
    <source>
        <dbReference type="ARBA" id="ARBA00023136"/>
    </source>
</evidence>
<dbReference type="RefSeq" id="WP_002703270.1">
    <property type="nucleotide sequence ID" value="NZ_AGRW01000040.1"/>
</dbReference>
<gene>
    <name evidence="8" type="ORF">TresaDRAFT_1859</name>
</gene>
<keyword evidence="7" id="KW-0449">Lipoprotein</keyword>
<keyword evidence="9" id="KW-1185">Reference proteome</keyword>
<keyword evidence="5" id="KW-0472">Membrane</keyword>
<dbReference type="OrthoDB" id="9787283at2"/>
<dbReference type="Gene3D" id="3.40.190.10">
    <property type="entry name" value="Periplasmic binding protein-like II"/>
    <property type="match status" value="2"/>
</dbReference>
<evidence type="ECO:0000256" key="2">
    <source>
        <dbReference type="ARBA" id="ARBA00008520"/>
    </source>
</evidence>
<dbReference type="PROSITE" id="PS51257">
    <property type="entry name" value="PROKAR_LIPOPROTEIN"/>
    <property type="match status" value="1"/>
</dbReference>
<keyword evidence="4" id="KW-0732">Signal</keyword>
<comment type="caution">
    <text evidence="8">The sequence shown here is derived from an EMBL/GenBank/DDBJ whole genome shotgun (WGS) entry which is preliminary data.</text>
</comment>
<dbReference type="AlphaFoldDB" id="H7EJ98"/>
<dbReference type="eggNOG" id="COG1653">
    <property type="taxonomic scope" value="Bacteria"/>
</dbReference>
<dbReference type="InterPro" id="IPR006059">
    <property type="entry name" value="SBP"/>
</dbReference>
<comment type="similarity">
    <text evidence="2">Belongs to the bacterial solute-binding protein 1 family.</text>
</comment>
<evidence type="ECO:0000313" key="8">
    <source>
        <dbReference type="EMBL" id="EIC02412.1"/>
    </source>
</evidence>
<evidence type="ECO:0000256" key="7">
    <source>
        <dbReference type="ARBA" id="ARBA00023288"/>
    </source>
</evidence>
<dbReference type="Pfam" id="PF01547">
    <property type="entry name" value="SBP_bac_1"/>
    <property type="match status" value="1"/>
</dbReference>
<evidence type="ECO:0000313" key="9">
    <source>
        <dbReference type="Proteomes" id="UP000003571"/>
    </source>
</evidence>
<organism evidence="8 9">
    <name type="scientific">Treponema saccharophilum DSM 2985</name>
    <dbReference type="NCBI Taxonomy" id="907348"/>
    <lineage>
        <taxon>Bacteria</taxon>
        <taxon>Pseudomonadati</taxon>
        <taxon>Spirochaetota</taxon>
        <taxon>Spirochaetia</taxon>
        <taxon>Spirochaetales</taxon>
        <taxon>Treponemataceae</taxon>
        <taxon>Treponema</taxon>
    </lineage>
</organism>
<evidence type="ECO:0000256" key="1">
    <source>
        <dbReference type="ARBA" id="ARBA00004418"/>
    </source>
</evidence>
<dbReference type="GO" id="GO:0042597">
    <property type="term" value="C:periplasmic space"/>
    <property type="evidence" value="ECO:0007669"/>
    <property type="project" value="UniProtKB-SubCell"/>
</dbReference>
<dbReference type="STRING" id="907348.TresaDRAFT_1859"/>
<dbReference type="InterPro" id="IPR050490">
    <property type="entry name" value="Bact_solute-bd_prot1"/>
</dbReference>
<keyword evidence="6" id="KW-0564">Palmitate</keyword>